<keyword evidence="1" id="KW-0732">Signal</keyword>
<dbReference type="EMBL" id="BAABEZ010000004">
    <property type="protein sequence ID" value="GAA4451405.1"/>
    <property type="molecule type" value="Genomic_DNA"/>
</dbReference>
<dbReference type="Pfam" id="PF11751">
    <property type="entry name" value="PorP_SprF"/>
    <property type="match status" value="1"/>
</dbReference>
<dbReference type="NCBIfam" id="TIGR03519">
    <property type="entry name" value="T9SS_PorP_fam"/>
    <property type="match status" value="1"/>
</dbReference>
<protein>
    <recommendedName>
        <fullName evidence="4">Type IX secretion system membrane protein PorP/SprF</fullName>
    </recommendedName>
</protein>
<proteinExistence type="predicted"/>
<dbReference type="RefSeq" id="WP_344823130.1">
    <property type="nucleotide sequence ID" value="NZ_BAABEZ010000004.1"/>
</dbReference>
<accession>A0ABP8MJQ9</accession>
<evidence type="ECO:0008006" key="4">
    <source>
        <dbReference type="Google" id="ProtNLM"/>
    </source>
</evidence>
<name>A0ABP8MJQ9_9BACT</name>
<evidence type="ECO:0000313" key="3">
    <source>
        <dbReference type="Proteomes" id="UP001501410"/>
    </source>
</evidence>
<dbReference type="Proteomes" id="UP001501410">
    <property type="component" value="Unassembled WGS sequence"/>
</dbReference>
<keyword evidence="3" id="KW-1185">Reference proteome</keyword>
<evidence type="ECO:0000256" key="1">
    <source>
        <dbReference type="SAM" id="SignalP"/>
    </source>
</evidence>
<sequence length="349" mass="37531">MTKKNIIQRVSLTAAIAISASCAFAQDIHFTQFNATPLILNPAFTGGFDGPIRASAIYRDQWRSALGSASYRTFAVSVDAPIVRDLTGDDYLAGGVQLYNDVAGDGNLSNFSGLLSVAYHKFLGLDGNKDLSVGLQGGYTSKTIDLSKLYFGSQFQSGTFTGPISSSFDGSPVRYFTVNAGIGYSHRFSDRFGLSLGVAGNNLNQPKESLSKEKNSDVGLGRRLSGQIGAIWYTGERFSVRPAVLYQAQSSTTEIIAGSEFHYIVAGDPEIKALATGLFLGGWYRNNDAAMVSAGIEHRGLRVGVAYDYNTSKYNTATNGKGGFEICLRFIGLNPINAARNLVYPCSRF</sequence>
<evidence type="ECO:0000313" key="2">
    <source>
        <dbReference type="EMBL" id="GAA4451405.1"/>
    </source>
</evidence>
<dbReference type="InterPro" id="IPR019861">
    <property type="entry name" value="PorP/SprF_Bacteroidetes"/>
</dbReference>
<gene>
    <name evidence="2" type="ORF">GCM10023092_09010</name>
</gene>
<feature type="signal peptide" evidence="1">
    <location>
        <begin position="1"/>
        <end position="25"/>
    </location>
</feature>
<organism evidence="2 3">
    <name type="scientific">Rurimicrobium arvi</name>
    <dbReference type="NCBI Taxonomy" id="2049916"/>
    <lineage>
        <taxon>Bacteria</taxon>
        <taxon>Pseudomonadati</taxon>
        <taxon>Bacteroidota</taxon>
        <taxon>Chitinophagia</taxon>
        <taxon>Chitinophagales</taxon>
        <taxon>Chitinophagaceae</taxon>
        <taxon>Rurimicrobium</taxon>
    </lineage>
</organism>
<dbReference type="PROSITE" id="PS51257">
    <property type="entry name" value="PROKAR_LIPOPROTEIN"/>
    <property type="match status" value="1"/>
</dbReference>
<comment type="caution">
    <text evidence="2">The sequence shown here is derived from an EMBL/GenBank/DDBJ whole genome shotgun (WGS) entry which is preliminary data.</text>
</comment>
<reference evidence="3" key="1">
    <citation type="journal article" date="2019" name="Int. J. Syst. Evol. Microbiol.">
        <title>The Global Catalogue of Microorganisms (GCM) 10K type strain sequencing project: providing services to taxonomists for standard genome sequencing and annotation.</title>
        <authorList>
            <consortium name="The Broad Institute Genomics Platform"/>
            <consortium name="The Broad Institute Genome Sequencing Center for Infectious Disease"/>
            <person name="Wu L."/>
            <person name="Ma J."/>
        </authorList>
    </citation>
    <scope>NUCLEOTIDE SEQUENCE [LARGE SCALE GENOMIC DNA]</scope>
    <source>
        <strain evidence="3">JCM 31921</strain>
    </source>
</reference>
<feature type="chain" id="PRO_5045947375" description="Type IX secretion system membrane protein PorP/SprF" evidence="1">
    <location>
        <begin position="26"/>
        <end position="349"/>
    </location>
</feature>